<sequence>MVRDFLSSFSFAPMNATLRTFGVYVLTSLLMLRTLVVPVILVDFELRHDYIAQYLCENRLRPELHCDGKCYLAKKLKAAQEHDEREASQRLVTQLLELPHEHLLTTFTFVLSSWAERELEPTPFLAPVYVHDSLSDCFRPPQVIFS</sequence>
<proteinExistence type="predicted"/>
<name>A0A2S7IK35_9BACT</name>
<feature type="transmembrane region" description="Helical" evidence="1">
    <location>
        <begin position="20"/>
        <end position="42"/>
    </location>
</feature>
<evidence type="ECO:0000256" key="1">
    <source>
        <dbReference type="SAM" id="Phobius"/>
    </source>
</evidence>
<protein>
    <submittedName>
        <fullName evidence="2">Uncharacterized protein</fullName>
    </submittedName>
</protein>
<keyword evidence="1" id="KW-0812">Transmembrane</keyword>
<evidence type="ECO:0000313" key="3">
    <source>
        <dbReference type="Proteomes" id="UP000239590"/>
    </source>
</evidence>
<organism evidence="2 3">
    <name type="scientific">Siphonobacter curvatus</name>
    <dbReference type="NCBI Taxonomy" id="2094562"/>
    <lineage>
        <taxon>Bacteria</taxon>
        <taxon>Pseudomonadati</taxon>
        <taxon>Bacteroidota</taxon>
        <taxon>Cytophagia</taxon>
        <taxon>Cytophagales</taxon>
        <taxon>Cytophagaceae</taxon>
        <taxon>Siphonobacter</taxon>
    </lineage>
</organism>
<keyword evidence="1" id="KW-0472">Membrane</keyword>
<keyword evidence="1" id="KW-1133">Transmembrane helix</keyword>
<accession>A0A2S7IK35</accession>
<dbReference type="EMBL" id="PTRA01000001">
    <property type="protein sequence ID" value="PQA58123.1"/>
    <property type="molecule type" value="Genomic_DNA"/>
</dbReference>
<gene>
    <name evidence="2" type="ORF">C5O19_00070</name>
</gene>
<dbReference type="AlphaFoldDB" id="A0A2S7IK35"/>
<comment type="caution">
    <text evidence="2">The sequence shown here is derived from an EMBL/GenBank/DDBJ whole genome shotgun (WGS) entry which is preliminary data.</text>
</comment>
<dbReference type="Proteomes" id="UP000239590">
    <property type="component" value="Unassembled WGS sequence"/>
</dbReference>
<evidence type="ECO:0000313" key="2">
    <source>
        <dbReference type="EMBL" id="PQA58123.1"/>
    </source>
</evidence>
<keyword evidence="3" id="KW-1185">Reference proteome</keyword>
<reference evidence="3" key="1">
    <citation type="submission" date="2018-02" db="EMBL/GenBank/DDBJ databases">
        <title>Genome sequencing of Solimonas sp. HR-BB.</title>
        <authorList>
            <person name="Lee Y."/>
            <person name="Jeon C.O."/>
        </authorList>
    </citation>
    <scope>NUCLEOTIDE SEQUENCE [LARGE SCALE GENOMIC DNA]</scope>
    <source>
        <strain evidence="3">HR-U</strain>
    </source>
</reference>